<name>I0Q5M5_STROR</name>
<protein>
    <submittedName>
        <fullName evidence="1">Uncharacterized protein</fullName>
    </submittedName>
</protein>
<dbReference type="Proteomes" id="UP000004548">
    <property type="component" value="Unassembled WGS sequence"/>
</dbReference>
<dbReference type="EMBL" id="AJKQ01000001">
    <property type="protein sequence ID" value="EIC76577.1"/>
    <property type="molecule type" value="Genomic_DNA"/>
</dbReference>
<dbReference type="AlphaFoldDB" id="I0Q5M5"/>
<accession>I0Q5M5</accession>
<evidence type="ECO:0000313" key="1">
    <source>
        <dbReference type="EMBL" id="EIC76577.1"/>
    </source>
</evidence>
<proteinExistence type="predicted"/>
<gene>
    <name evidence="1" type="ORF">HMPREF1115_1695</name>
</gene>
<sequence length="69" mass="8182">MEEESLIYERWLVSVRKSHGIGIRNTIFYLWSSCRTYDGSSDEIRQGGLSFLDERLFEIVVNFENTYPQ</sequence>
<evidence type="ECO:0000313" key="2">
    <source>
        <dbReference type="Proteomes" id="UP000004548"/>
    </source>
</evidence>
<comment type="caution">
    <text evidence="1">The sequence shown here is derived from an EMBL/GenBank/DDBJ whole genome shotgun (WGS) entry which is preliminary data.</text>
</comment>
<organism evidence="1 2">
    <name type="scientific">Streptococcus oralis SK610</name>
    <dbReference type="NCBI Taxonomy" id="1095741"/>
    <lineage>
        <taxon>Bacteria</taxon>
        <taxon>Bacillati</taxon>
        <taxon>Bacillota</taxon>
        <taxon>Bacilli</taxon>
        <taxon>Lactobacillales</taxon>
        <taxon>Streptococcaceae</taxon>
        <taxon>Streptococcus</taxon>
    </lineage>
</organism>
<reference evidence="1 2" key="1">
    <citation type="submission" date="2012-03" db="EMBL/GenBank/DDBJ databases">
        <authorList>
            <person name="Durkin A.S."/>
            <person name="McCorrison J."/>
            <person name="Torralba M."/>
            <person name="Gillis M."/>
            <person name="Methe B."/>
            <person name="Sutton G."/>
            <person name="Nelson K.E."/>
        </authorList>
    </citation>
    <scope>NUCLEOTIDE SEQUENCE [LARGE SCALE GENOMIC DNA]</scope>
    <source>
        <strain evidence="1 2">SK610</strain>
    </source>
</reference>